<sequence length="224" mass="26026">MQYRRQKARLREDPPPRSAPPGSSRWTQRMVATPGPFDPYYMSKQEYIKTTDPDARTTRYELQGPETSAHRFNQMRNAFENNMDPFLHIYSQALTVVQVAVSPKKDHTVCVCQWEYNFFWQTADDDTCVITNRLLESSEVKALNYYLQPRSWWFGHNGQVPDPNADEFQPYHGDLNPHNDMDNEGGDHVSEEEKEFNDDDGDEDGEYEDQGEEMEAEGILETAT</sequence>
<comment type="caution">
    <text evidence="2">The sequence shown here is derived from an EMBL/GenBank/DDBJ whole genome shotgun (WGS) entry which is preliminary data.</text>
</comment>
<feature type="region of interest" description="Disordered" evidence="1">
    <location>
        <begin position="163"/>
        <end position="224"/>
    </location>
</feature>
<feature type="region of interest" description="Disordered" evidence="1">
    <location>
        <begin position="1"/>
        <end position="29"/>
    </location>
</feature>
<dbReference type="Proteomes" id="UP001437256">
    <property type="component" value="Unassembled WGS sequence"/>
</dbReference>
<keyword evidence="3" id="KW-1185">Reference proteome</keyword>
<reference evidence="2 3" key="1">
    <citation type="submission" date="2024-05" db="EMBL/GenBank/DDBJ databases">
        <title>A draft genome resource for the thread blight pathogen Marasmius tenuissimus strain MS-2.</title>
        <authorList>
            <person name="Yulfo-Soto G.E."/>
            <person name="Baruah I.K."/>
            <person name="Amoako-Attah I."/>
            <person name="Bukari Y."/>
            <person name="Meinhardt L.W."/>
            <person name="Bailey B.A."/>
            <person name="Cohen S.P."/>
        </authorList>
    </citation>
    <scope>NUCLEOTIDE SEQUENCE [LARGE SCALE GENOMIC DNA]</scope>
    <source>
        <strain evidence="2 3">MS-2</strain>
    </source>
</reference>
<evidence type="ECO:0000256" key="1">
    <source>
        <dbReference type="SAM" id="MobiDB-lite"/>
    </source>
</evidence>
<feature type="compositionally biased region" description="Acidic residues" evidence="1">
    <location>
        <begin position="192"/>
        <end position="218"/>
    </location>
</feature>
<dbReference type="EMBL" id="JBBXMP010000091">
    <property type="protein sequence ID" value="KAL0062945.1"/>
    <property type="molecule type" value="Genomic_DNA"/>
</dbReference>
<proteinExistence type="predicted"/>
<protein>
    <submittedName>
        <fullName evidence="2">Uncharacterized protein</fullName>
    </submittedName>
</protein>
<gene>
    <name evidence="2" type="ORF">AAF712_010166</name>
</gene>
<feature type="compositionally biased region" description="Basic and acidic residues" evidence="1">
    <location>
        <begin position="175"/>
        <end position="191"/>
    </location>
</feature>
<evidence type="ECO:0000313" key="2">
    <source>
        <dbReference type="EMBL" id="KAL0062945.1"/>
    </source>
</evidence>
<organism evidence="2 3">
    <name type="scientific">Marasmius tenuissimus</name>
    <dbReference type="NCBI Taxonomy" id="585030"/>
    <lineage>
        <taxon>Eukaryota</taxon>
        <taxon>Fungi</taxon>
        <taxon>Dikarya</taxon>
        <taxon>Basidiomycota</taxon>
        <taxon>Agaricomycotina</taxon>
        <taxon>Agaricomycetes</taxon>
        <taxon>Agaricomycetidae</taxon>
        <taxon>Agaricales</taxon>
        <taxon>Marasmiineae</taxon>
        <taxon>Marasmiaceae</taxon>
        <taxon>Marasmius</taxon>
    </lineage>
</organism>
<evidence type="ECO:0000313" key="3">
    <source>
        <dbReference type="Proteomes" id="UP001437256"/>
    </source>
</evidence>
<accession>A0ABR2ZNW1</accession>
<name>A0ABR2ZNW1_9AGAR</name>